<accession>A0A366EEH1</accession>
<dbReference type="CDD" id="cd06223">
    <property type="entry name" value="PRTases_typeI"/>
    <property type="match status" value="1"/>
</dbReference>
<evidence type="ECO:0000313" key="3">
    <source>
        <dbReference type="Proteomes" id="UP000252254"/>
    </source>
</evidence>
<dbReference type="InterPro" id="IPR051910">
    <property type="entry name" value="ComF/GntX_DNA_util-trans"/>
</dbReference>
<dbReference type="InterPro" id="IPR000836">
    <property type="entry name" value="PRTase_dom"/>
</dbReference>
<evidence type="ECO:0000256" key="1">
    <source>
        <dbReference type="ARBA" id="ARBA00008007"/>
    </source>
</evidence>
<gene>
    <name evidence="2" type="ORF">DES48_102491</name>
</gene>
<keyword evidence="3" id="KW-1185">Reference proteome</keyword>
<dbReference type="PANTHER" id="PTHR47505">
    <property type="entry name" value="DNA UTILIZATION PROTEIN YHGH"/>
    <property type="match status" value="1"/>
</dbReference>
<evidence type="ECO:0000313" key="2">
    <source>
        <dbReference type="EMBL" id="RBP00723.1"/>
    </source>
</evidence>
<dbReference type="InterPro" id="IPR029057">
    <property type="entry name" value="PRTase-like"/>
</dbReference>
<comment type="caution">
    <text evidence="2">The sequence shown here is derived from an EMBL/GenBank/DDBJ whole genome shotgun (WGS) entry which is preliminary data.</text>
</comment>
<dbReference type="SUPFAM" id="SSF53271">
    <property type="entry name" value="PRTase-like"/>
    <property type="match status" value="1"/>
</dbReference>
<reference evidence="2 3" key="1">
    <citation type="submission" date="2018-06" db="EMBL/GenBank/DDBJ databases">
        <title>Genomic Encyclopedia of Type Strains, Phase IV (KMG-IV): sequencing the most valuable type-strain genomes for metagenomic binning, comparative biology and taxonomic classification.</title>
        <authorList>
            <person name="Goeker M."/>
        </authorList>
    </citation>
    <scope>NUCLEOTIDE SEQUENCE [LARGE SCALE GENOMIC DNA]</scope>
    <source>
        <strain evidence="2 3">DSM 15140</strain>
    </source>
</reference>
<sequence length="231" mass="26583">MTNCLWCNKANEPNVTWKNFFIPDKPDPLCTTCRANLQPISKIACTSCGRPGESVTNANSLCRDCERWQQQRASLLQNRSVYPYNETMQAMIAQWKYRGDYCLIEAFQEQIRQQFSVHYAKLRKNYILVPIPLSRERLHERAFNQAEAIAKLLPFPSRHLLARRHGEKQSKKSRKARIASPNPFQLVAAEQSQATILLVDDVYTTGATLHHAASLLNQARHHDIFTFTLAR</sequence>
<comment type="similarity">
    <text evidence="1">Belongs to the ComF/GntX family.</text>
</comment>
<name>A0A366EEH1_9BACI</name>
<proteinExistence type="inferred from homology"/>
<dbReference type="Gene3D" id="3.40.50.2020">
    <property type="match status" value="1"/>
</dbReference>
<protein>
    <submittedName>
        <fullName evidence="2">Competence protein ComFC</fullName>
    </submittedName>
</protein>
<dbReference type="Proteomes" id="UP000252254">
    <property type="component" value="Unassembled WGS sequence"/>
</dbReference>
<organism evidence="2 3">
    <name type="scientific">Paraliobacillus ryukyuensis</name>
    <dbReference type="NCBI Taxonomy" id="200904"/>
    <lineage>
        <taxon>Bacteria</taxon>
        <taxon>Bacillati</taxon>
        <taxon>Bacillota</taxon>
        <taxon>Bacilli</taxon>
        <taxon>Bacillales</taxon>
        <taxon>Bacillaceae</taxon>
        <taxon>Paraliobacillus</taxon>
    </lineage>
</organism>
<dbReference type="STRING" id="200904.GCA_900168775_00750"/>
<dbReference type="PANTHER" id="PTHR47505:SF1">
    <property type="entry name" value="DNA UTILIZATION PROTEIN YHGH"/>
    <property type="match status" value="1"/>
</dbReference>
<dbReference type="RefSeq" id="WP_113867594.1">
    <property type="nucleotide sequence ID" value="NZ_BAABQN010000002.1"/>
</dbReference>
<dbReference type="OrthoDB" id="9779910at2"/>
<dbReference type="AlphaFoldDB" id="A0A366EEH1"/>
<dbReference type="EMBL" id="QNRI01000002">
    <property type="protein sequence ID" value="RBP00723.1"/>
    <property type="molecule type" value="Genomic_DNA"/>
</dbReference>